<feature type="transmembrane region" description="Helical" evidence="2">
    <location>
        <begin position="229"/>
        <end position="247"/>
    </location>
</feature>
<dbReference type="RefSeq" id="WP_380558334.1">
    <property type="nucleotide sequence ID" value="NZ_JBHEZY010000018.1"/>
</dbReference>
<feature type="transmembrane region" description="Helical" evidence="2">
    <location>
        <begin position="139"/>
        <end position="164"/>
    </location>
</feature>
<dbReference type="Proteomes" id="UP001592530">
    <property type="component" value="Unassembled WGS sequence"/>
</dbReference>
<feature type="transmembrane region" description="Helical" evidence="2">
    <location>
        <begin position="205"/>
        <end position="223"/>
    </location>
</feature>
<feature type="transmembrane region" description="Helical" evidence="2">
    <location>
        <begin position="107"/>
        <end position="127"/>
    </location>
</feature>
<evidence type="ECO:0000256" key="2">
    <source>
        <dbReference type="SAM" id="Phobius"/>
    </source>
</evidence>
<feature type="region of interest" description="Disordered" evidence="1">
    <location>
        <begin position="407"/>
        <end position="485"/>
    </location>
</feature>
<evidence type="ECO:0000313" key="4">
    <source>
        <dbReference type="Proteomes" id="UP001592530"/>
    </source>
</evidence>
<feature type="region of interest" description="Disordered" evidence="1">
    <location>
        <begin position="343"/>
        <end position="386"/>
    </location>
</feature>
<feature type="transmembrane region" description="Helical" evidence="2">
    <location>
        <begin position="295"/>
        <end position="313"/>
    </location>
</feature>
<gene>
    <name evidence="3" type="ORF">ACEZDB_32365</name>
</gene>
<feature type="compositionally biased region" description="Low complexity" evidence="1">
    <location>
        <begin position="454"/>
        <end position="463"/>
    </location>
</feature>
<feature type="compositionally biased region" description="Basic and acidic residues" evidence="1">
    <location>
        <begin position="407"/>
        <end position="419"/>
    </location>
</feature>
<feature type="compositionally biased region" description="Basic and acidic residues" evidence="1">
    <location>
        <begin position="354"/>
        <end position="366"/>
    </location>
</feature>
<evidence type="ECO:0000256" key="1">
    <source>
        <dbReference type="SAM" id="MobiDB-lite"/>
    </source>
</evidence>
<dbReference type="EMBL" id="JBHEZY010000018">
    <property type="protein sequence ID" value="MFC1435345.1"/>
    <property type="molecule type" value="Genomic_DNA"/>
</dbReference>
<comment type="caution">
    <text evidence="3">The sequence shown here is derived from an EMBL/GenBank/DDBJ whole genome shotgun (WGS) entry which is preliminary data.</text>
</comment>
<sequence>MSAEAISRLAARLRLVVVMSVVLQLFFAGRARANGVSDWTCTHIPFADKVCSVVEDTNKTVDFVKDPLGYIAQFFNNAVTTILGEMIKALLSTTTIDWSNAGFIRTYAMAFAASTMLTVFLWLIAVAKRALQGVPPLQALSESIGFLLLSVVVTALAPAAVASVTQLFDMAAAAMFAPVASDAGSLAGTITVAMGGLMVIPGGQIIVIFLALAMLSAVAGVWIELIIRDALILSGLVFGATVFSGLVDRNLWGHCKKWVGVMAGIIASKYITFTTLALGTGLLTQSGTGPPSVGQSFATVFTGIGLMWMALYLPFTLAKFLPFVGDELQAMYSAKEDFKGRAQNAGGKVGDTFGELKDRLGSKDGEGEGGAGAAEGVTESGSETGAAELGASATGVGAAAVAAEKGIDTVKDETKDAAERGASNATGGEGAAADTSSGQGGEGANSGPEPAPPAGGTETAPSASPNRAEQPESATPEPTDEESPS</sequence>
<evidence type="ECO:0008006" key="5">
    <source>
        <dbReference type="Google" id="ProtNLM"/>
    </source>
</evidence>
<keyword evidence="2" id="KW-0812">Transmembrane</keyword>
<accession>A0ABV6XAQ3</accession>
<proteinExistence type="predicted"/>
<keyword evidence="2" id="KW-0472">Membrane</keyword>
<name>A0ABV6XAQ3_9ACTN</name>
<feature type="transmembrane region" description="Helical" evidence="2">
    <location>
        <begin position="259"/>
        <end position="283"/>
    </location>
</feature>
<keyword evidence="2" id="KW-1133">Transmembrane helix</keyword>
<organism evidence="3 4">
    <name type="scientific">Streptacidiphilus alkalitolerans</name>
    <dbReference type="NCBI Taxonomy" id="3342712"/>
    <lineage>
        <taxon>Bacteria</taxon>
        <taxon>Bacillati</taxon>
        <taxon>Actinomycetota</taxon>
        <taxon>Actinomycetes</taxon>
        <taxon>Kitasatosporales</taxon>
        <taxon>Streptomycetaceae</taxon>
        <taxon>Streptacidiphilus</taxon>
    </lineage>
</organism>
<reference evidence="3 4" key="1">
    <citation type="submission" date="2024-09" db="EMBL/GenBank/DDBJ databases">
        <authorList>
            <person name="Lee S.D."/>
        </authorList>
    </citation>
    <scope>NUCLEOTIDE SEQUENCE [LARGE SCALE GENOMIC DNA]</scope>
    <source>
        <strain evidence="3 4">N1-3</strain>
    </source>
</reference>
<evidence type="ECO:0000313" key="3">
    <source>
        <dbReference type="EMBL" id="MFC1435345.1"/>
    </source>
</evidence>
<protein>
    <recommendedName>
        <fullName evidence="5">TrbL/VirB6 plasmid conjugal transfer protein</fullName>
    </recommendedName>
</protein>